<accession>A0A345UKJ2</accession>
<gene>
    <name evidence="1" type="ORF">CYPRO_1744</name>
</gene>
<protein>
    <submittedName>
        <fullName evidence="1">Uncharacterized protein</fullName>
    </submittedName>
</protein>
<dbReference type="AlphaFoldDB" id="A0A345UKJ2"/>
<name>A0A345UKJ2_9BACT</name>
<sequence>MIQYVSVSFLVYTIVIIRDTKFPSRERWPRQQRVKTLKARTASIPFQSTESGGPGCDTMLLEATNRISSTLQVMVNRRERTPWRKASNTSTEAVTPRPFATLTRAPLFSVRHDTVCQCVVIWLSCCYYLGYKITLSRGVAPVVACEEP</sequence>
<keyword evidence="2" id="KW-1185">Reference proteome</keyword>
<evidence type="ECO:0000313" key="1">
    <source>
        <dbReference type="EMBL" id="AXJ00994.1"/>
    </source>
</evidence>
<proteinExistence type="predicted"/>
<reference evidence="1 2" key="1">
    <citation type="submission" date="2018-03" db="EMBL/GenBank/DDBJ databases">
        <title>Phenotypic and genomic properties of Cyclonatronum proteinivorum gen. nov., sp. nov., a haloalkaliphilic bacteroidete from soda lakes possessing Na+-translocating rhodopsin.</title>
        <authorList>
            <person name="Toshchakov S.V."/>
            <person name="Korzhenkov A."/>
            <person name="Samarov N.I."/>
            <person name="Kublanov I.V."/>
            <person name="Muntyan M.S."/>
            <person name="Sorokin D.Y."/>
        </authorList>
    </citation>
    <scope>NUCLEOTIDE SEQUENCE [LARGE SCALE GENOMIC DNA]</scope>
    <source>
        <strain evidence="1 2">Omega</strain>
    </source>
</reference>
<dbReference type="EMBL" id="CP027806">
    <property type="protein sequence ID" value="AXJ00994.1"/>
    <property type="molecule type" value="Genomic_DNA"/>
</dbReference>
<organism evidence="1 2">
    <name type="scientific">Cyclonatronum proteinivorum</name>
    <dbReference type="NCBI Taxonomy" id="1457365"/>
    <lineage>
        <taxon>Bacteria</taxon>
        <taxon>Pseudomonadati</taxon>
        <taxon>Balneolota</taxon>
        <taxon>Balneolia</taxon>
        <taxon>Balneolales</taxon>
        <taxon>Cyclonatronaceae</taxon>
        <taxon>Cyclonatronum</taxon>
    </lineage>
</organism>
<dbReference type="KEGG" id="cprv:CYPRO_1744"/>
<evidence type="ECO:0000313" key="2">
    <source>
        <dbReference type="Proteomes" id="UP000254808"/>
    </source>
</evidence>
<dbReference type="Proteomes" id="UP000254808">
    <property type="component" value="Chromosome"/>
</dbReference>